<dbReference type="GO" id="GO:0016020">
    <property type="term" value="C:membrane"/>
    <property type="evidence" value="ECO:0007669"/>
    <property type="project" value="TreeGrafter"/>
</dbReference>
<keyword evidence="1" id="KW-0812">Transmembrane</keyword>
<accession>A0A401XNG9</accession>
<sequence length="364" mass="42850">MKQNHVVEPTNAVELYKEFHRKLNERVHRFFQENQLSPKGNFQLYAKAFVLMTSYLLPFFILLIFNVSTFWFYALWFIMGLGMAGVGMGVMHDGNHGSFSKYETVNKLAGYSMFLLAGNVITWKIQHNMLHHTYTNVHGKDEDVDTGGLIRLHPEQDWKPIHRLQPIYAPFLYGLLTLNWLLIKDFVQLHRYHREGLLRRANTTYTKELVILIVSKLINYFIFIVLPFLIIDRAWYHILLGMLLMHFTAGTTLSFIFQMAHVMPDVQQIPDLSKKNKVWSVHQLQTTANFSRNNPLITWYLGGLNYQIEHHLFPHISHVHYPKIANIVKQTAEEFNIKYQEYARFSQALIEHFRYLIILSKKPA</sequence>
<feature type="domain" description="Fatty acid desaturase" evidence="2">
    <location>
        <begin position="69"/>
        <end position="342"/>
    </location>
</feature>
<evidence type="ECO:0000259" key="2">
    <source>
        <dbReference type="Pfam" id="PF00487"/>
    </source>
</evidence>
<dbReference type="InterPro" id="IPR012171">
    <property type="entry name" value="Fatty_acid_desaturase"/>
</dbReference>
<keyword evidence="4" id="KW-1185">Reference proteome</keyword>
<feature type="transmembrane region" description="Helical" evidence="1">
    <location>
        <begin position="167"/>
        <end position="187"/>
    </location>
</feature>
<organism evidence="3 4">
    <name type="scientific">Thermaurantimonas aggregans</name>
    <dbReference type="NCBI Taxonomy" id="2173829"/>
    <lineage>
        <taxon>Bacteria</taxon>
        <taxon>Pseudomonadati</taxon>
        <taxon>Bacteroidota</taxon>
        <taxon>Flavobacteriia</taxon>
        <taxon>Flavobacteriales</taxon>
        <taxon>Schleiferiaceae</taxon>
        <taxon>Thermaurantimonas</taxon>
    </lineage>
</organism>
<feature type="transmembrane region" description="Helical" evidence="1">
    <location>
        <begin position="236"/>
        <end position="257"/>
    </location>
</feature>
<dbReference type="Proteomes" id="UP000286715">
    <property type="component" value="Unassembled WGS sequence"/>
</dbReference>
<dbReference type="PANTHER" id="PTHR19353">
    <property type="entry name" value="FATTY ACID DESATURASE 2"/>
    <property type="match status" value="1"/>
</dbReference>
<dbReference type="RefSeq" id="WP_124398619.1">
    <property type="nucleotide sequence ID" value="NZ_BHZE01000026.1"/>
</dbReference>
<comment type="caution">
    <text evidence="3">The sequence shown here is derived from an EMBL/GenBank/DDBJ whole genome shotgun (WGS) entry which is preliminary data.</text>
</comment>
<evidence type="ECO:0000313" key="4">
    <source>
        <dbReference type="Proteomes" id="UP000286715"/>
    </source>
</evidence>
<keyword evidence="1" id="KW-1133">Transmembrane helix</keyword>
<feature type="transmembrane region" description="Helical" evidence="1">
    <location>
        <begin position="208"/>
        <end position="230"/>
    </location>
</feature>
<dbReference type="PIRSF" id="PIRSF015921">
    <property type="entry name" value="FA_sphinglp_des"/>
    <property type="match status" value="1"/>
</dbReference>
<dbReference type="GO" id="GO:0016717">
    <property type="term" value="F:oxidoreductase activity, acting on paired donors, with oxidation of a pair of donors resulting in the reduction of molecular oxygen to two molecules of water"/>
    <property type="evidence" value="ECO:0007669"/>
    <property type="project" value="TreeGrafter"/>
</dbReference>
<gene>
    <name evidence="3" type="ORF">JCM31826_20460</name>
</gene>
<dbReference type="Pfam" id="PF00487">
    <property type="entry name" value="FA_desaturase"/>
    <property type="match status" value="1"/>
</dbReference>
<proteinExistence type="predicted"/>
<protein>
    <submittedName>
        <fullName evidence="3">Fatty acid desaturase</fullName>
    </submittedName>
</protein>
<feature type="transmembrane region" description="Helical" evidence="1">
    <location>
        <begin position="70"/>
        <end position="88"/>
    </location>
</feature>
<dbReference type="InterPro" id="IPR005804">
    <property type="entry name" value="FA_desaturase_dom"/>
</dbReference>
<evidence type="ECO:0000313" key="3">
    <source>
        <dbReference type="EMBL" id="GCD78564.1"/>
    </source>
</evidence>
<keyword evidence="1" id="KW-0472">Membrane</keyword>
<dbReference type="OrthoDB" id="104711at2"/>
<feature type="transmembrane region" description="Helical" evidence="1">
    <location>
        <begin position="44"/>
        <end position="64"/>
    </location>
</feature>
<dbReference type="GO" id="GO:0008610">
    <property type="term" value="P:lipid biosynthetic process"/>
    <property type="evidence" value="ECO:0007669"/>
    <property type="project" value="UniProtKB-ARBA"/>
</dbReference>
<name>A0A401XNG9_9FLAO</name>
<reference evidence="3 4" key="1">
    <citation type="submission" date="2018-11" db="EMBL/GenBank/DDBJ databases">
        <title>Schleiferia aggregans sp. nov., a moderately thermophilic heterotrophic bacterium isolated from microbial mats at a terrestrial hot spring.</title>
        <authorList>
            <person name="Iino T."/>
            <person name="Ohkuma M."/>
            <person name="Haruta S."/>
        </authorList>
    </citation>
    <scope>NUCLEOTIDE SEQUENCE [LARGE SCALE GENOMIC DNA]</scope>
    <source>
        <strain evidence="3 4">LA</strain>
    </source>
</reference>
<dbReference type="AlphaFoldDB" id="A0A401XNG9"/>
<dbReference type="CDD" id="cd03506">
    <property type="entry name" value="Delta6-FADS-like"/>
    <property type="match status" value="1"/>
</dbReference>
<dbReference type="EMBL" id="BHZE01000026">
    <property type="protein sequence ID" value="GCD78564.1"/>
    <property type="molecule type" value="Genomic_DNA"/>
</dbReference>
<dbReference type="PANTHER" id="PTHR19353:SF19">
    <property type="entry name" value="DELTA(5) FATTY ACID DESATURASE C-RELATED"/>
    <property type="match status" value="1"/>
</dbReference>
<evidence type="ECO:0000256" key="1">
    <source>
        <dbReference type="SAM" id="Phobius"/>
    </source>
</evidence>